<dbReference type="InterPro" id="IPR013737">
    <property type="entry name" value="Bac_rhamnosid_N"/>
</dbReference>
<feature type="domain" description="Bacterial alpha-L-rhamnosidase N-terminal" evidence="5">
    <location>
        <begin position="39"/>
        <end position="189"/>
    </location>
</feature>
<dbReference type="InterPro" id="IPR012341">
    <property type="entry name" value="6hp_glycosidase-like_sf"/>
</dbReference>
<sequence length="752" mass="81958">MTVTSPVSCSAAMITTPADLGSAPLFRKEVRLHPGHGPVESGLLHISALGVFEAALNGRPVGDDVLSPGWTSYEWRLRYRSYDVTSRLGDHNTLTVSVGNGWYRGRLGWSGLRALYGKELGVIAQLEITFADGHRQVTGTDESWIVTGSDVIADDLYDGETIDARRRTLGTDALQVKRLEFDTTKLMPYVGPPVVRQETLTPIRIWTSPSGRTLVDFGQNLVGWLRFTVIGPRGSEIRIRHAEVLADGELGVRPLRDVQATDCFVLSGGEDFFEPTKTFHGFRYAEMSGWPVELGPDAIEAVVVHSELRRTGSFECSDPALNQLHRNVVWGTKGNFLDLPTDCPQRDERLGWTGDIAAFAPSAAYLFDVESFLADWLIDLGLEQRHHDGLVPLVVPDLLKIMPGPARAADRDSTAFWSDAAVWVPWALYQAYGDPAVLERQYDSMTAHVLRVESLTSPNGLWDTGFQIGDHLDPTAPPDSPWQSKADKGVVATACLHRSASMVADAAAVLGRAADAGKFRVLAERTRAAFNAHYVGADATITSDCPTVYALAIEFGLLDEATAQLAGKRLARLVADNGYRISTGFAGTPFVTDALTSTGHLDDAYRLLLQRECPSWLYAVTMGATTVWERWDSMLPDGSINPGEMTSFNHYALGAVADWMHRTVGGIAPAKPGYSKVRIAPRPGGGLTWADSALETRHGRVEVRWRREDGVLTVQTTLPDGVAGVLALDNQPERILIAGTQTHEVPDGGVVR</sequence>
<dbReference type="InterPro" id="IPR008902">
    <property type="entry name" value="Rhamnosid_concanavalin"/>
</dbReference>
<dbReference type="Pfam" id="PF05592">
    <property type="entry name" value="Bac_rhamnosid"/>
    <property type="match status" value="1"/>
</dbReference>
<dbReference type="PANTHER" id="PTHR33307:SF6">
    <property type="entry name" value="ALPHA-RHAMNOSIDASE (EUROFUNG)-RELATED"/>
    <property type="match status" value="1"/>
</dbReference>
<dbReference type="Gene3D" id="2.60.420.10">
    <property type="entry name" value="Maltose phosphorylase, domain 3"/>
    <property type="match status" value="1"/>
</dbReference>
<comment type="caution">
    <text evidence="8">The sequence shown here is derived from an EMBL/GenBank/DDBJ whole genome shotgun (WGS) entry which is preliminary data.</text>
</comment>
<evidence type="ECO:0000259" key="5">
    <source>
        <dbReference type="Pfam" id="PF08531"/>
    </source>
</evidence>
<dbReference type="InterPro" id="IPR008928">
    <property type="entry name" value="6-hairpin_glycosidase_sf"/>
</dbReference>
<dbReference type="EC" id="3.2.1.40" evidence="2"/>
<dbReference type="RefSeq" id="WP_133801477.1">
    <property type="nucleotide sequence ID" value="NZ_SNWQ01000008.1"/>
</dbReference>
<comment type="catalytic activity">
    <reaction evidence="1">
        <text>Hydrolysis of terminal non-reducing alpha-L-rhamnose residues in alpha-L-rhamnosides.</text>
        <dbReference type="EC" id="3.2.1.40"/>
    </reaction>
</comment>
<dbReference type="InterPro" id="IPR035398">
    <property type="entry name" value="Bac_rhamnosid_C"/>
</dbReference>
<name>A0A4R6KD25_9ACTN</name>
<keyword evidence="9" id="KW-1185">Reference proteome</keyword>
<evidence type="ECO:0000259" key="4">
    <source>
        <dbReference type="Pfam" id="PF05592"/>
    </source>
</evidence>
<dbReference type="InterPro" id="IPR016007">
    <property type="entry name" value="Alpha_rhamnosid"/>
</dbReference>
<proteinExistence type="predicted"/>
<evidence type="ECO:0000259" key="6">
    <source>
        <dbReference type="Pfam" id="PF17389"/>
    </source>
</evidence>
<feature type="domain" description="Alpha-L-rhamnosidase concanavalin-like" evidence="4">
    <location>
        <begin position="208"/>
        <end position="305"/>
    </location>
</feature>
<dbReference type="PIRSF" id="PIRSF010631">
    <property type="entry name" value="A-rhamnsds"/>
    <property type="match status" value="1"/>
</dbReference>
<evidence type="ECO:0000313" key="9">
    <source>
        <dbReference type="Proteomes" id="UP000295388"/>
    </source>
</evidence>
<dbReference type="OrthoDB" id="9761045at2"/>
<dbReference type="GO" id="GO:0005975">
    <property type="term" value="P:carbohydrate metabolic process"/>
    <property type="evidence" value="ECO:0007669"/>
    <property type="project" value="InterPro"/>
</dbReference>
<feature type="domain" description="Alpha-L-rhamnosidase C-terminal" evidence="7">
    <location>
        <begin position="666"/>
        <end position="733"/>
    </location>
</feature>
<protein>
    <recommendedName>
        <fullName evidence="2">alpha-L-rhamnosidase</fullName>
        <ecNumber evidence="2">3.2.1.40</ecNumber>
    </recommendedName>
</protein>
<reference evidence="8 9" key="1">
    <citation type="submission" date="2019-03" db="EMBL/GenBank/DDBJ databases">
        <title>Genomic Encyclopedia of Type Strains, Phase III (KMG-III): the genomes of soil and plant-associated and newly described type strains.</title>
        <authorList>
            <person name="Whitman W."/>
        </authorList>
    </citation>
    <scope>NUCLEOTIDE SEQUENCE [LARGE SCALE GENOMIC DNA]</scope>
    <source>
        <strain evidence="8 9">VKM Ac-2527</strain>
    </source>
</reference>
<accession>A0A4R6KD25</accession>
<evidence type="ECO:0000256" key="3">
    <source>
        <dbReference type="ARBA" id="ARBA00022801"/>
    </source>
</evidence>
<evidence type="ECO:0000259" key="7">
    <source>
        <dbReference type="Pfam" id="PF17390"/>
    </source>
</evidence>
<dbReference type="Pfam" id="PF17390">
    <property type="entry name" value="Bac_rhamnosid_C"/>
    <property type="match status" value="1"/>
</dbReference>
<organism evidence="8 9">
    <name type="scientific">Kribbella caucasensis</name>
    <dbReference type="NCBI Taxonomy" id="2512215"/>
    <lineage>
        <taxon>Bacteria</taxon>
        <taxon>Bacillati</taxon>
        <taxon>Actinomycetota</taxon>
        <taxon>Actinomycetes</taxon>
        <taxon>Propionibacteriales</taxon>
        <taxon>Kribbellaceae</taxon>
        <taxon>Kribbella</taxon>
    </lineage>
</organism>
<evidence type="ECO:0000256" key="2">
    <source>
        <dbReference type="ARBA" id="ARBA00012652"/>
    </source>
</evidence>
<dbReference type="AlphaFoldDB" id="A0A4R6KD25"/>
<feature type="domain" description="Alpha-L-rhamnosidase six-hairpin glycosidase" evidence="6">
    <location>
        <begin position="309"/>
        <end position="664"/>
    </location>
</feature>
<dbReference type="GO" id="GO:0030596">
    <property type="term" value="F:alpha-L-rhamnosidase activity"/>
    <property type="evidence" value="ECO:0007669"/>
    <property type="project" value="UniProtKB-EC"/>
</dbReference>
<dbReference type="Proteomes" id="UP000295388">
    <property type="component" value="Unassembled WGS sequence"/>
</dbReference>
<gene>
    <name evidence="8" type="ORF">EV643_108380</name>
</gene>
<dbReference type="Pfam" id="PF17389">
    <property type="entry name" value="Bac_rhamnosid6H"/>
    <property type="match status" value="1"/>
</dbReference>
<dbReference type="Gene3D" id="1.50.10.10">
    <property type="match status" value="1"/>
</dbReference>
<dbReference type="SUPFAM" id="SSF48208">
    <property type="entry name" value="Six-hairpin glycosidases"/>
    <property type="match status" value="1"/>
</dbReference>
<dbReference type="PANTHER" id="PTHR33307">
    <property type="entry name" value="ALPHA-RHAMNOSIDASE (EUROFUNG)"/>
    <property type="match status" value="1"/>
</dbReference>
<dbReference type="Pfam" id="PF08531">
    <property type="entry name" value="Bac_rhamnosid_N"/>
    <property type="match status" value="1"/>
</dbReference>
<keyword evidence="3" id="KW-0378">Hydrolase</keyword>
<dbReference type="Gene3D" id="2.60.120.260">
    <property type="entry name" value="Galactose-binding domain-like"/>
    <property type="match status" value="2"/>
</dbReference>
<evidence type="ECO:0000256" key="1">
    <source>
        <dbReference type="ARBA" id="ARBA00001445"/>
    </source>
</evidence>
<dbReference type="InterPro" id="IPR035396">
    <property type="entry name" value="Bac_rhamnosid6H"/>
</dbReference>
<evidence type="ECO:0000313" key="8">
    <source>
        <dbReference type="EMBL" id="TDO48063.1"/>
    </source>
</evidence>
<dbReference type="EMBL" id="SNWQ01000008">
    <property type="protein sequence ID" value="TDO48063.1"/>
    <property type="molecule type" value="Genomic_DNA"/>
</dbReference>